<dbReference type="Proteomes" id="UP000198575">
    <property type="component" value="Unassembled WGS sequence"/>
</dbReference>
<dbReference type="OrthoDB" id="5525374at2"/>
<evidence type="ECO:0000313" key="5">
    <source>
        <dbReference type="Proteomes" id="UP000198575"/>
    </source>
</evidence>
<evidence type="ECO:0000256" key="1">
    <source>
        <dbReference type="ARBA" id="ARBA00022679"/>
    </source>
</evidence>
<evidence type="ECO:0000256" key="2">
    <source>
        <dbReference type="ARBA" id="ARBA00023315"/>
    </source>
</evidence>
<reference evidence="4 5" key="1">
    <citation type="submission" date="2016-10" db="EMBL/GenBank/DDBJ databases">
        <authorList>
            <person name="de Groot N.N."/>
        </authorList>
    </citation>
    <scope>NUCLEOTIDE SEQUENCE [LARGE SCALE GENOMIC DNA]</scope>
    <source>
        <strain evidence="4 5">CGMCC 1.7659</strain>
    </source>
</reference>
<evidence type="ECO:0000313" key="4">
    <source>
        <dbReference type="EMBL" id="SFN50534.1"/>
    </source>
</evidence>
<dbReference type="RefSeq" id="WP_092409515.1">
    <property type="nucleotide sequence ID" value="NZ_FOVF01000026.1"/>
</dbReference>
<keyword evidence="4" id="KW-0689">Ribosomal protein</keyword>
<dbReference type="PANTHER" id="PTHR43877">
    <property type="entry name" value="AMINOALKYLPHOSPHONATE N-ACETYLTRANSFERASE-RELATED-RELATED"/>
    <property type="match status" value="1"/>
</dbReference>
<keyword evidence="4" id="KW-0687">Ribonucleoprotein</keyword>
<dbReference type="CDD" id="cd04301">
    <property type="entry name" value="NAT_SF"/>
    <property type="match status" value="1"/>
</dbReference>
<keyword evidence="2" id="KW-0012">Acyltransferase</keyword>
<dbReference type="GO" id="GO:0005840">
    <property type="term" value="C:ribosome"/>
    <property type="evidence" value="ECO:0007669"/>
    <property type="project" value="UniProtKB-KW"/>
</dbReference>
<dbReference type="PROSITE" id="PS51186">
    <property type="entry name" value="GNAT"/>
    <property type="match status" value="1"/>
</dbReference>
<dbReference type="AlphaFoldDB" id="A0A1I4ZJX3"/>
<accession>A0A1I4ZJX3</accession>
<dbReference type="GO" id="GO:0016747">
    <property type="term" value="F:acyltransferase activity, transferring groups other than amino-acyl groups"/>
    <property type="evidence" value="ECO:0007669"/>
    <property type="project" value="InterPro"/>
</dbReference>
<dbReference type="InterPro" id="IPR000182">
    <property type="entry name" value="GNAT_dom"/>
</dbReference>
<proteinExistence type="predicted"/>
<keyword evidence="5" id="KW-1185">Reference proteome</keyword>
<sequence>MASFSVAELLSRALQAFDAALDIRAETDADFDFVCALYAQTREEELAAVEWPAAAKRDFLDSQCRLQRDHYLLHYRGADRLLIERGSQPIGRVYVHAKPKEIRLMDIALLRDQRRRGIGTSIVRSLQEEARRLGAELSLHVEPTNPAQRIYARLGFRLVENRGIYDFLSWSPSTNPATSQAS</sequence>
<dbReference type="STRING" id="578942.SAMN05216289_12649"/>
<protein>
    <submittedName>
        <fullName evidence="4">Ribosomal protein S18 acetylase RimI</fullName>
    </submittedName>
</protein>
<dbReference type="InterPro" id="IPR050832">
    <property type="entry name" value="Bact_Acetyltransf"/>
</dbReference>
<dbReference type="InterPro" id="IPR016181">
    <property type="entry name" value="Acyl_CoA_acyltransferase"/>
</dbReference>
<dbReference type="Gene3D" id="3.40.630.30">
    <property type="match status" value="1"/>
</dbReference>
<dbReference type="Pfam" id="PF00583">
    <property type="entry name" value="Acetyltransf_1"/>
    <property type="match status" value="1"/>
</dbReference>
<keyword evidence="1" id="KW-0808">Transferase</keyword>
<gene>
    <name evidence="4" type="ORF">SAMN05216289_12649</name>
</gene>
<organism evidence="4 5">
    <name type="scientific">Dokdonella immobilis</name>
    <dbReference type="NCBI Taxonomy" id="578942"/>
    <lineage>
        <taxon>Bacteria</taxon>
        <taxon>Pseudomonadati</taxon>
        <taxon>Pseudomonadota</taxon>
        <taxon>Gammaproteobacteria</taxon>
        <taxon>Lysobacterales</taxon>
        <taxon>Rhodanobacteraceae</taxon>
        <taxon>Dokdonella</taxon>
    </lineage>
</organism>
<dbReference type="EMBL" id="FOVF01000026">
    <property type="protein sequence ID" value="SFN50534.1"/>
    <property type="molecule type" value="Genomic_DNA"/>
</dbReference>
<feature type="domain" description="N-acetyltransferase" evidence="3">
    <location>
        <begin position="21"/>
        <end position="175"/>
    </location>
</feature>
<evidence type="ECO:0000259" key="3">
    <source>
        <dbReference type="PROSITE" id="PS51186"/>
    </source>
</evidence>
<name>A0A1I4ZJX3_9GAMM</name>
<dbReference type="SUPFAM" id="SSF55729">
    <property type="entry name" value="Acyl-CoA N-acyltransferases (Nat)"/>
    <property type="match status" value="1"/>
</dbReference>